<gene>
    <name evidence="8 11" type="primary">rhaR</name>
    <name evidence="11" type="ORF">GRH90_15860</name>
</gene>
<name>A0A845SMM4_9GAMM</name>
<evidence type="ECO:0000256" key="6">
    <source>
        <dbReference type="ARBA" id="ARBA00023163"/>
    </source>
</evidence>
<evidence type="ECO:0000256" key="2">
    <source>
        <dbReference type="ARBA" id="ARBA00022737"/>
    </source>
</evidence>
<dbReference type="GO" id="GO:0043565">
    <property type="term" value="F:sequence-specific DNA binding"/>
    <property type="evidence" value="ECO:0007669"/>
    <property type="project" value="InterPro"/>
</dbReference>
<keyword evidence="7 8" id="KW-0684">Rhamnose metabolism</keyword>
<evidence type="ECO:0000256" key="5">
    <source>
        <dbReference type="ARBA" id="ARBA00023159"/>
    </source>
</evidence>
<dbReference type="PRINTS" id="PR00032">
    <property type="entry name" value="HTHARAC"/>
</dbReference>
<feature type="region of interest" description="Disordered" evidence="9">
    <location>
        <begin position="277"/>
        <end position="298"/>
    </location>
</feature>
<dbReference type="InterPro" id="IPR047220">
    <property type="entry name" value="RhaR_RhaS-like_N"/>
</dbReference>
<keyword evidence="12" id="KW-1185">Reference proteome</keyword>
<evidence type="ECO:0000313" key="11">
    <source>
        <dbReference type="EMBL" id="NDL64216.1"/>
    </source>
</evidence>
<reference evidence="11 12" key="2">
    <citation type="submission" date="2020-02" db="EMBL/GenBank/DDBJ databases">
        <title>The new genus of Enterobacteriales.</title>
        <authorList>
            <person name="Kim I.S."/>
        </authorList>
    </citation>
    <scope>NUCLEOTIDE SEQUENCE [LARGE SCALE GENOMIC DNA]</scope>
    <source>
        <strain evidence="11 12">SAP-6</strain>
    </source>
</reference>
<feature type="site" description="Interaction with sigma-70" evidence="8">
    <location>
        <position position="245"/>
    </location>
</feature>
<dbReference type="RefSeq" id="WP_162366934.1">
    <property type="nucleotide sequence ID" value="NZ_WUBS01000011.1"/>
</dbReference>
<dbReference type="EMBL" id="WUBS01000011">
    <property type="protein sequence ID" value="NDL64216.1"/>
    <property type="molecule type" value="Genomic_DNA"/>
</dbReference>
<dbReference type="GO" id="GO:0005737">
    <property type="term" value="C:cytoplasm"/>
    <property type="evidence" value="ECO:0007669"/>
    <property type="project" value="UniProtKB-SubCell"/>
</dbReference>
<dbReference type="GO" id="GO:0045893">
    <property type="term" value="P:positive regulation of DNA-templated transcription"/>
    <property type="evidence" value="ECO:0007669"/>
    <property type="project" value="UniProtKB-UniRule"/>
</dbReference>
<comment type="subunit">
    <text evidence="8">Binds DNA as a dimer.</text>
</comment>
<comment type="subcellular location">
    <subcellularLocation>
        <location evidence="8">Cytoplasm</location>
    </subcellularLocation>
</comment>
<dbReference type="NCBIfam" id="NF010026">
    <property type="entry name" value="PRK13501.1"/>
    <property type="match status" value="1"/>
</dbReference>
<dbReference type="PROSITE" id="PS00041">
    <property type="entry name" value="HTH_ARAC_FAMILY_1"/>
    <property type="match status" value="1"/>
</dbReference>
<proteinExistence type="inferred from homology"/>
<dbReference type="Gene3D" id="2.60.120.10">
    <property type="entry name" value="Jelly Rolls"/>
    <property type="match status" value="1"/>
</dbReference>
<evidence type="ECO:0000313" key="12">
    <source>
        <dbReference type="Proteomes" id="UP000461443"/>
    </source>
</evidence>
<keyword evidence="6 8" id="KW-0804">Transcription</keyword>
<dbReference type="PANTHER" id="PTHR43280:SF13">
    <property type="entry name" value="HTH-TYPE TRANSCRIPTIONAL ACTIVATOR RHAR"/>
    <property type="match status" value="1"/>
</dbReference>
<feature type="domain" description="HTH araC/xylS-type" evidence="10">
    <location>
        <begin position="178"/>
        <end position="276"/>
    </location>
</feature>
<evidence type="ECO:0000256" key="4">
    <source>
        <dbReference type="ARBA" id="ARBA00023125"/>
    </source>
</evidence>
<dbReference type="GO" id="GO:0003700">
    <property type="term" value="F:DNA-binding transcription factor activity"/>
    <property type="evidence" value="ECO:0007669"/>
    <property type="project" value="UniProtKB-UniRule"/>
</dbReference>
<dbReference type="InterPro" id="IPR020449">
    <property type="entry name" value="Tscrpt_reg_AraC-type_HTH"/>
</dbReference>
<dbReference type="HAMAP" id="MF_01533">
    <property type="entry name" value="HTH_type_RhaR"/>
    <property type="match status" value="1"/>
</dbReference>
<reference evidence="11 12" key="1">
    <citation type="submission" date="2019-12" db="EMBL/GenBank/DDBJ databases">
        <authorList>
            <person name="Lee S.D."/>
        </authorList>
    </citation>
    <scope>NUCLEOTIDE SEQUENCE [LARGE SCALE GENOMIC DNA]</scope>
    <source>
        <strain evidence="11 12">SAP-6</strain>
    </source>
</reference>
<dbReference type="InterPro" id="IPR018062">
    <property type="entry name" value="HTH_AraC-typ_CS"/>
</dbReference>
<keyword evidence="3 8" id="KW-0805">Transcription regulation</keyword>
<dbReference type="InterPro" id="IPR003313">
    <property type="entry name" value="AraC-bd"/>
</dbReference>
<dbReference type="SMART" id="SM00342">
    <property type="entry name" value="HTH_ARAC"/>
    <property type="match status" value="1"/>
</dbReference>
<evidence type="ECO:0000256" key="9">
    <source>
        <dbReference type="SAM" id="MobiDB-lite"/>
    </source>
</evidence>
<dbReference type="SUPFAM" id="SSF46689">
    <property type="entry name" value="Homeodomain-like"/>
    <property type="match status" value="1"/>
</dbReference>
<dbReference type="CDD" id="cd06977">
    <property type="entry name" value="cupin_RhaR_RhaS-like_N"/>
    <property type="match status" value="1"/>
</dbReference>
<dbReference type="Pfam" id="PF12833">
    <property type="entry name" value="HTH_18"/>
    <property type="match status" value="1"/>
</dbReference>
<keyword evidence="1 8" id="KW-0963">Cytoplasm</keyword>
<comment type="function">
    <text evidence="8">Activates expression of the rhaSR operon in response to L-rhamnose.</text>
</comment>
<dbReference type="InterPro" id="IPR011051">
    <property type="entry name" value="RmlC_Cupin_sf"/>
</dbReference>
<protein>
    <recommendedName>
        <fullName evidence="8">HTH-type transcriptional activator RhaR</fullName>
    </recommendedName>
    <alternativeName>
        <fullName evidence="8">L-rhamnose operon transcriptional activator RhaR</fullName>
    </alternativeName>
</protein>
<dbReference type="PROSITE" id="PS01124">
    <property type="entry name" value="HTH_ARAC_FAMILY_2"/>
    <property type="match status" value="1"/>
</dbReference>
<dbReference type="AlphaFoldDB" id="A0A845SMM4"/>
<evidence type="ECO:0000256" key="1">
    <source>
        <dbReference type="ARBA" id="ARBA00022490"/>
    </source>
</evidence>
<feature type="compositionally biased region" description="Basic and acidic residues" evidence="9">
    <location>
        <begin position="277"/>
        <end position="287"/>
    </location>
</feature>
<keyword evidence="4 8" id="KW-0238">DNA-binding</keyword>
<dbReference type="InterPro" id="IPR009057">
    <property type="entry name" value="Homeodomain-like_sf"/>
</dbReference>
<accession>A0A845SMM4</accession>
<keyword evidence="5 8" id="KW-0010">Activator</keyword>
<sequence>MVSNLKLSTTDYFLTDKNAITVADRHPQPIFPTHFHDFDELVIVWRGNGLHILNDVPYAITCGDLFYVNARDRHSYESVNELELDNILYSRRRLTLSADWNALLPGEEVVQEKRYWRLSTPGMSALRHVVDALARECMKTDPLSIQLSETLFLQVALLLMRFRHAPDSPLLSDAEQLDLLLMALRVSIDQPFRLDDFCRRHQLNARSLKTLFKQQTGIGVNQYLRQLRLCKAMDLLRHGQQTIGEVASRCGFDDSNYFSVVFNQSFGVSPREYRQRFQKNQERKKPATAENALVLPGR</sequence>
<dbReference type="PANTHER" id="PTHR43280">
    <property type="entry name" value="ARAC-FAMILY TRANSCRIPTIONAL REGULATOR"/>
    <property type="match status" value="1"/>
</dbReference>
<evidence type="ECO:0000256" key="8">
    <source>
        <dbReference type="HAMAP-Rule" id="MF_01533"/>
    </source>
</evidence>
<evidence type="ECO:0000256" key="3">
    <source>
        <dbReference type="ARBA" id="ARBA00023015"/>
    </source>
</evidence>
<dbReference type="InterPro" id="IPR014710">
    <property type="entry name" value="RmlC-like_jellyroll"/>
</dbReference>
<organism evidence="11 12">
    <name type="scientific">Acerihabitans arboris</name>
    <dbReference type="NCBI Taxonomy" id="2691583"/>
    <lineage>
        <taxon>Bacteria</taxon>
        <taxon>Pseudomonadati</taxon>
        <taxon>Pseudomonadota</taxon>
        <taxon>Gammaproteobacteria</taxon>
        <taxon>Enterobacterales</taxon>
        <taxon>Pectobacteriaceae</taxon>
        <taxon>Acerihabitans</taxon>
    </lineage>
</organism>
<dbReference type="InterPro" id="IPR023699">
    <property type="entry name" value="Tscrpt_act_RhaR"/>
</dbReference>
<dbReference type="InterPro" id="IPR018060">
    <property type="entry name" value="HTH_AraC"/>
</dbReference>
<evidence type="ECO:0000256" key="7">
    <source>
        <dbReference type="ARBA" id="ARBA00023308"/>
    </source>
</evidence>
<evidence type="ECO:0000259" key="10">
    <source>
        <dbReference type="PROSITE" id="PS01124"/>
    </source>
</evidence>
<dbReference type="Pfam" id="PF02311">
    <property type="entry name" value="AraC_binding"/>
    <property type="match status" value="1"/>
</dbReference>
<comment type="caution">
    <text evidence="11">The sequence shown here is derived from an EMBL/GenBank/DDBJ whole genome shotgun (WGS) entry which is preliminary data.</text>
</comment>
<keyword evidence="2 8" id="KW-0677">Repeat</keyword>
<dbReference type="SUPFAM" id="SSF51182">
    <property type="entry name" value="RmlC-like cupins"/>
    <property type="match status" value="1"/>
</dbReference>
<dbReference type="Gene3D" id="1.10.10.60">
    <property type="entry name" value="Homeodomain-like"/>
    <property type="match status" value="1"/>
</dbReference>
<dbReference type="Proteomes" id="UP000461443">
    <property type="component" value="Unassembled WGS sequence"/>
</dbReference>